<gene>
    <name evidence="2" type="ORF">PCL_12536</name>
</gene>
<evidence type="ECO:0000313" key="3">
    <source>
        <dbReference type="Proteomes" id="UP000245956"/>
    </source>
</evidence>
<comment type="caution">
    <text evidence="2">The sequence shown here is derived from an EMBL/GenBank/DDBJ whole genome shotgun (WGS) entry which is preliminary data.</text>
</comment>
<reference evidence="2 3" key="1">
    <citation type="journal article" date="2016" name="Front. Microbiol.">
        <title>Genome and transcriptome sequences reveal the specific parasitism of the nematophagous Purpureocillium lilacinum 36-1.</title>
        <authorList>
            <person name="Xie J."/>
            <person name="Li S."/>
            <person name="Mo C."/>
            <person name="Xiao X."/>
            <person name="Peng D."/>
            <person name="Wang G."/>
            <person name="Xiao Y."/>
        </authorList>
    </citation>
    <scope>NUCLEOTIDE SEQUENCE [LARGE SCALE GENOMIC DNA]</scope>
    <source>
        <strain evidence="2 3">36-1</strain>
    </source>
</reference>
<protein>
    <submittedName>
        <fullName evidence="2">Uncharacterized protein</fullName>
    </submittedName>
</protein>
<organism evidence="2 3">
    <name type="scientific">Purpureocillium lilacinum</name>
    <name type="common">Paecilomyces lilacinus</name>
    <dbReference type="NCBI Taxonomy" id="33203"/>
    <lineage>
        <taxon>Eukaryota</taxon>
        <taxon>Fungi</taxon>
        <taxon>Dikarya</taxon>
        <taxon>Ascomycota</taxon>
        <taxon>Pezizomycotina</taxon>
        <taxon>Sordariomycetes</taxon>
        <taxon>Hypocreomycetidae</taxon>
        <taxon>Hypocreales</taxon>
        <taxon>Ophiocordycipitaceae</taxon>
        <taxon>Purpureocillium</taxon>
    </lineage>
</organism>
<dbReference type="EMBL" id="LCWV01000008">
    <property type="protein sequence ID" value="PWI71168.1"/>
    <property type="molecule type" value="Genomic_DNA"/>
</dbReference>
<sequence>MIHTPGRRPMLLQTDRADSFNSIGKLWHEPLAPNLAETGGGDWGAAALTRHKGRSAAGLDPAGNPSRVHHSPPPPGHADPDVRTNYTASVQARSRSYSSAHPTTGLIFREGLAGQVMSPRGWGWPAL</sequence>
<name>A0A2U3E9I4_PURLI</name>
<evidence type="ECO:0000313" key="2">
    <source>
        <dbReference type="EMBL" id="PWI71168.1"/>
    </source>
</evidence>
<accession>A0A2U3E9I4</accession>
<proteinExistence type="predicted"/>
<dbReference type="Proteomes" id="UP000245956">
    <property type="component" value="Unassembled WGS sequence"/>
</dbReference>
<evidence type="ECO:0000256" key="1">
    <source>
        <dbReference type="SAM" id="MobiDB-lite"/>
    </source>
</evidence>
<feature type="region of interest" description="Disordered" evidence="1">
    <location>
        <begin position="32"/>
        <end position="101"/>
    </location>
</feature>
<feature type="compositionally biased region" description="Polar residues" evidence="1">
    <location>
        <begin position="84"/>
        <end position="101"/>
    </location>
</feature>
<dbReference type="AlphaFoldDB" id="A0A2U3E9I4"/>